<dbReference type="InterPro" id="IPR045851">
    <property type="entry name" value="AMP-bd_C_sf"/>
</dbReference>
<dbReference type="Gene3D" id="1.10.1200.10">
    <property type="entry name" value="ACP-like"/>
    <property type="match status" value="1"/>
</dbReference>
<dbReference type="NCBIfam" id="TIGR01733">
    <property type="entry name" value="AA-adenyl-dom"/>
    <property type="match status" value="1"/>
</dbReference>
<feature type="region of interest" description="Disordered" evidence="2">
    <location>
        <begin position="48"/>
        <end position="139"/>
    </location>
</feature>
<feature type="compositionally biased region" description="Basic residues" evidence="2">
    <location>
        <begin position="1058"/>
        <end position="1070"/>
    </location>
</feature>
<dbReference type="Pfam" id="PF13193">
    <property type="entry name" value="AMP-binding_C"/>
    <property type="match status" value="1"/>
</dbReference>
<feature type="domain" description="Carrier" evidence="3">
    <location>
        <begin position="980"/>
        <end position="1054"/>
    </location>
</feature>
<dbReference type="SUPFAM" id="SSF56801">
    <property type="entry name" value="Acetyl-CoA synthetase-like"/>
    <property type="match status" value="1"/>
</dbReference>
<dbReference type="InterPro" id="IPR036736">
    <property type="entry name" value="ACP-like_sf"/>
</dbReference>
<dbReference type="PANTHER" id="PTHR45527:SF1">
    <property type="entry name" value="FATTY ACID SYNTHASE"/>
    <property type="match status" value="1"/>
</dbReference>
<feature type="region of interest" description="Disordered" evidence="2">
    <location>
        <begin position="1027"/>
        <end position="1079"/>
    </location>
</feature>
<evidence type="ECO:0000313" key="5">
    <source>
        <dbReference type="Proteomes" id="UP001275440"/>
    </source>
</evidence>
<dbReference type="InterPro" id="IPR023213">
    <property type="entry name" value="CAT-like_dom_sf"/>
</dbReference>
<reference evidence="4 5" key="1">
    <citation type="submission" date="2019-10" db="EMBL/GenBank/DDBJ databases">
        <title>Draft Genome Assembly of Rhodococcus zopfii DSM44189.</title>
        <authorList>
            <person name="Sutton J.M."/>
            <person name="Akob D.M."/>
            <person name="Bushman T.J."/>
        </authorList>
    </citation>
    <scope>NUCLEOTIDE SEQUENCE [LARGE SCALE GENOMIC DNA]</scope>
    <source>
        <strain evidence="4 5">DSM 44189</strain>
    </source>
</reference>
<organism evidence="4 5">
    <name type="scientific">Rhodococcus zopfii</name>
    <dbReference type="NCBI Taxonomy" id="43772"/>
    <lineage>
        <taxon>Bacteria</taxon>
        <taxon>Bacillati</taxon>
        <taxon>Actinomycetota</taxon>
        <taxon>Actinomycetes</taxon>
        <taxon>Mycobacteriales</taxon>
        <taxon>Nocardiaceae</taxon>
        <taxon>Rhodococcus</taxon>
    </lineage>
</organism>
<dbReference type="CDD" id="cd05930">
    <property type="entry name" value="A_NRPS"/>
    <property type="match status" value="1"/>
</dbReference>
<gene>
    <name evidence="4" type="ORF">F8M49_00500</name>
</gene>
<dbReference type="EMBL" id="WBMO01000001">
    <property type="protein sequence ID" value="MDV2474263.1"/>
    <property type="molecule type" value="Genomic_DNA"/>
</dbReference>
<comment type="cofactor">
    <cofactor evidence="1">
        <name>pantetheine 4'-phosphate</name>
        <dbReference type="ChEBI" id="CHEBI:47942"/>
    </cofactor>
</comment>
<dbReference type="Pfam" id="PF00501">
    <property type="entry name" value="AMP-binding"/>
    <property type="match status" value="1"/>
</dbReference>
<evidence type="ECO:0000313" key="4">
    <source>
        <dbReference type="EMBL" id="MDV2474263.1"/>
    </source>
</evidence>
<dbReference type="Proteomes" id="UP001275440">
    <property type="component" value="Unassembled WGS sequence"/>
</dbReference>
<protein>
    <submittedName>
        <fullName evidence="4">Amino acid adenylation domain-containing protein</fullName>
    </submittedName>
</protein>
<dbReference type="Gene3D" id="3.30.300.30">
    <property type="match status" value="1"/>
</dbReference>
<dbReference type="InterPro" id="IPR010071">
    <property type="entry name" value="AA_adenyl_dom"/>
</dbReference>
<proteinExistence type="predicted"/>
<dbReference type="InterPro" id="IPR025110">
    <property type="entry name" value="AMP-bd_C"/>
</dbReference>
<comment type="caution">
    <text evidence="4">The sequence shown here is derived from an EMBL/GenBank/DDBJ whole genome shotgun (WGS) entry which is preliminary data.</text>
</comment>
<name>A0ABU3WLE5_9NOCA</name>
<dbReference type="InterPro" id="IPR020845">
    <property type="entry name" value="AMP-binding_CS"/>
</dbReference>
<dbReference type="SUPFAM" id="SSF52777">
    <property type="entry name" value="CoA-dependent acyltransferases"/>
    <property type="match status" value="2"/>
</dbReference>
<dbReference type="PROSITE" id="PS00455">
    <property type="entry name" value="AMP_BINDING"/>
    <property type="match status" value="1"/>
</dbReference>
<dbReference type="Pfam" id="PF00550">
    <property type="entry name" value="PP-binding"/>
    <property type="match status" value="1"/>
</dbReference>
<feature type="compositionally biased region" description="Low complexity" evidence="2">
    <location>
        <begin position="103"/>
        <end position="118"/>
    </location>
</feature>
<dbReference type="Gene3D" id="3.30.559.30">
    <property type="entry name" value="Nonribosomal peptide synthetase, condensation domain"/>
    <property type="match status" value="1"/>
</dbReference>
<dbReference type="Gene3D" id="3.40.50.980">
    <property type="match status" value="2"/>
</dbReference>
<feature type="compositionally biased region" description="Basic residues" evidence="2">
    <location>
        <begin position="69"/>
        <end position="87"/>
    </location>
</feature>
<feature type="compositionally biased region" description="Basic and acidic residues" evidence="2">
    <location>
        <begin position="1034"/>
        <end position="1057"/>
    </location>
</feature>
<dbReference type="InterPro" id="IPR009081">
    <property type="entry name" value="PP-bd_ACP"/>
</dbReference>
<dbReference type="PANTHER" id="PTHR45527">
    <property type="entry name" value="NONRIBOSOMAL PEPTIDE SYNTHETASE"/>
    <property type="match status" value="1"/>
</dbReference>
<evidence type="ECO:0000259" key="3">
    <source>
        <dbReference type="PROSITE" id="PS50075"/>
    </source>
</evidence>
<dbReference type="Gene3D" id="2.30.38.10">
    <property type="entry name" value="Luciferase, Domain 3"/>
    <property type="match status" value="1"/>
</dbReference>
<evidence type="ECO:0000256" key="2">
    <source>
        <dbReference type="SAM" id="MobiDB-lite"/>
    </source>
</evidence>
<dbReference type="SUPFAM" id="SSF47336">
    <property type="entry name" value="ACP-like"/>
    <property type="match status" value="1"/>
</dbReference>
<evidence type="ECO:0000256" key="1">
    <source>
        <dbReference type="ARBA" id="ARBA00001957"/>
    </source>
</evidence>
<accession>A0ABU3WLE5</accession>
<dbReference type="InterPro" id="IPR000873">
    <property type="entry name" value="AMP-dep_synth/lig_dom"/>
</dbReference>
<dbReference type="Pfam" id="PF00668">
    <property type="entry name" value="Condensation"/>
    <property type="match status" value="1"/>
</dbReference>
<keyword evidence="5" id="KW-1185">Reference proteome</keyword>
<sequence>MFSATMRLSPVRDAWKEERVTEVATRCDDSRPRPHRWISPVRRAAGHLVRPASAGRRAPDHRAIPRCSRPFRRRRVRRRGRGHRAGTGHRDAAALRGGRHPPTRSSTTRSRTGSRSSTCAANPIPARQRSRGCGRSGTPPLDMLRDRLIVCAVLRIDAEHHLVYTRIHHIALDGFGAMTFANRTAERYTATIEGRGPAPFAVNALPEIIEDEARYRSSGRFDSDRAYWSERTANLPHPISLAGRAAPVGPHPVRWSEPLPDHVSGAVDRRLAASPGTTFATVVVSAFAAFLSRVTGERDVVLSLPVSARTTAKLRRSGGMVSNVVPIRVAVDPDDIAVDLIGRVQLELTGALRHQRYRAEDMRRDAGYGSATRGFFGPAVNIMMFHGRVRLGDATGQLHVLSTGPAEDLSLNVYPSGPDDPARIDLEANPNLYTRAELRSHHARFVEFLAAFVSTAGALGDLDVLHDDERDALVPCRGPVARPVRLLRDLLADGVACNPDGPAIIDGNRVLSYRELDARSRQLAQVLRGEGAAPEEFVVLCMDRSTEALIAMWAVAKTGAAFVPVDPALPPQRIEYMVRDCGARLGVTVCDRVGALPTGTRWIAVDGPDIREGSWSTPLHTEAAALRPENPAYMIYTSGSTGTPKGVVVTHSGLATFGAAARPELGLTSQSRMLRFSSASFDASIFEMLQAFSAGAAMVVAPPDTLGGDDLVRLLRRQRVTHIVSAPTVLTTVDPAGLGDLEAVVVGGDVCTPDLVEKFSSAARFVNSYGPTETTIVVTAGAPLLPGDPITIGRPLDGVTAVVLDRRLNPVPVGFVGELYLGGPGLARGYWRRPGQTADRFVANPFDPGTRLYRTGDEVRWTDDHQLDFVGRSDFQVKIRGFRIELGEIDAALSELDGVDYAATIVHDTGHSVVPVSYVLMKPGGTFDAETLLAGVATMLPSHMVPGAIVELDRVPVTPAGKLDRAALPAPRFAAAEFRSPASTSERILVEIASGLLDVDRIGADDSLFALGADSIIAMQFAARAKEGGPAPDRTADLRAQDDRGARAGRDRGAPRDRSRRARRWRRRYRSAAPRSPTR</sequence>
<dbReference type="Gene3D" id="3.30.559.10">
    <property type="entry name" value="Chloramphenicol acetyltransferase-like domain"/>
    <property type="match status" value="1"/>
</dbReference>
<dbReference type="PROSITE" id="PS50075">
    <property type="entry name" value="CARRIER"/>
    <property type="match status" value="1"/>
</dbReference>
<dbReference type="InterPro" id="IPR001242">
    <property type="entry name" value="Condensation_dom"/>
</dbReference>